<evidence type="ECO:0000313" key="16">
    <source>
        <dbReference type="EMBL" id="ADU67142.1"/>
    </source>
</evidence>
<keyword evidence="3 13" id="KW-0820">tRNA-binding</keyword>
<dbReference type="GO" id="GO:0006435">
    <property type="term" value="P:threonyl-tRNA aminoacylation"/>
    <property type="evidence" value="ECO:0007669"/>
    <property type="project" value="UniProtKB-UniRule"/>
</dbReference>
<dbReference type="InterPro" id="IPR036621">
    <property type="entry name" value="Anticodon-bd_dom_sf"/>
</dbReference>
<dbReference type="InterPro" id="IPR012947">
    <property type="entry name" value="tRNA_SAD"/>
</dbReference>
<dbReference type="CDD" id="cd01667">
    <property type="entry name" value="TGS_ThrRS"/>
    <property type="match status" value="1"/>
</dbReference>
<dbReference type="InterPro" id="IPR002320">
    <property type="entry name" value="Thr-tRNA-ligase_IIa"/>
</dbReference>
<evidence type="ECO:0000256" key="4">
    <source>
        <dbReference type="ARBA" id="ARBA00022598"/>
    </source>
</evidence>
<dbReference type="FunFam" id="3.30.980.10:FF:000005">
    <property type="entry name" value="Threonyl-tRNA synthetase, mitochondrial"/>
    <property type="match status" value="1"/>
</dbReference>
<dbReference type="FunFam" id="3.30.54.20:FF:000002">
    <property type="entry name" value="Threonine--tRNA ligase"/>
    <property type="match status" value="1"/>
</dbReference>
<feature type="binding site" evidence="13">
    <location>
        <position position="390"/>
    </location>
    <ligand>
        <name>Zn(2+)</name>
        <dbReference type="ChEBI" id="CHEBI:29105"/>
        <note>catalytic</note>
    </ligand>
</feature>
<evidence type="ECO:0000256" key="12">
    <source>
        <dbReference type="ARBA" id="ARBA00049515"/>
    </source>
</evidence>
<dbReference type="Gene3D" id="3.30.930.10">
    <property type="entry name" value="Bira Bifunctional Protein, Domain 2"/>
    <property type="match status" value="1"/>
</dbReference>
<dbReference type="KEGG" id="din:Selin_2427"/>
<dbReference type="RefSeq" id="WP_013507013.1">
    <property type="nucleotide sequence ID" value="NC_014836.1"/>
</dbReference>
<dbReference type="PRINTS" id="PR01047">
    <property type="entry name" value="TRNASYNTHTHR"/>
</dbReference>
<evidence type="ECO:0000256" key="8">
    <source>
        <dbReference type="ARBA" id="ARBA00022840"/>
    </source>
</evidence>
<dbReference type="GO" id="GO:0005524">
    <property type="term" value="F:ATP binding"/>
    <property type="evidence" value="ECO:0007669"/>
    <property type="project" value="UniProtKB-UniRule"/>
</dbReference>
<proteinExistence type="inferred from homology"/>
<dbReference type="PANTHER" id="PTHR11451:SF44">
    <property type="entry name" value="THREONINE--TRNA LIGASE, CHLOROPLASTIC_MITOCHONDRIAL 2"/>
    <property type="match status" value="1"/>
</dbReference>
<dbReference type="InterPro" id="IPR045864">
    <property type="entry name" value="aa-tRNA-synth_II/BPL/LPL"/>
</dbReference>
<dbReference type="STRING" id="653733.Selin_2427"/>
<evidence type="ECO:0000256" key="11">
    <source>
        <dbReference type="ARBA" id="ARBA00023146"/>
    </source>
</evidence>
<dbReference type="GO" id="GO:0046872">
    <property type="term" value="F:metal ion binding"/>
    <property type="evidence" value="ECO:0007669"/>
    <property type="project" value="UniProtKB-KW"/>
</dbReference>
<comment type="catalytic activity">
    <reaction evidence="12 13">
        <text>tRNA(Thr) + L-threonine + ATP = L-threonyl-tRNA(Thr) + AMP + diphosphate + H(+)</text>
        <dbReference type="Rhea" id="RHEA:24624"/>
        <dbReference type="Rhea" id="RHEA-COMP:9670"/>
        <dbReference type="Rhea" id="RHEA-COMP:9704"/>
        <dbReference type="ChEBI" id="CHEBI:15378"/>
        <dbReference type="ChEBI" id="CHEBI:30616"/>
        <dbReference type="ChEBI" id="CHEBI:33019"/>
        <dbReference type="ChEBI" id="CHEBI:57926"/>
        <dbReference type="ChEBI" id="CHEBI:78442"/>
        <dbReference type="ChEBI" id="CHEBI:78534"/>
        <dbReference type="ChEBI" id="CHEBI:456215"/>
        <dbReference type="EC" id="6.1.1.3"/>
    </reaction>
</comment>
<comment type="caution">
    <text evidence="13">Lacks conserved residue(s) required for the propagation of feature annotation.</text>
</comment>
<feature type="binding site" evidence="13">
    <location>
        <position position="339"/>
    </location>
    <ligand>
        <name>Zn(2+)</name>
        <dbReference type="ChEBI" id="CHEBI:29105"/>
        <note>catalytic</note>
    </ligand>
</feature>
<dbReference type="InterPro" id="IPR004154">
    <property type="entry name" value="Anticodon-bd"/>
</dbReference>
<evidence type="ECO:0000256" key="9">
    <source>
        <dbReference type="ARBA" id="ARBA00022884"/>
    </source>
</evidence>
<dbReference type="EMBL" id="CP002432">
    <property type="protein sequence ID" value="ADU67142.1"/>
    <property type="molecule type" value="Genomic_DNA"/>
</dbReference>
<feature type="binding site" evidence="13">
    <location>
        <position position="516"/>
    </location>
    <ligand>
        <name>Zn(2+)</name>
        <dbReference type="ChEBI" id="CHEBI:29105"/>
        <note>catalytic</note>
    </ligand>
</feature>
<dbReference type="Pfam" id="PF02824">
    <property type="entry name" value="TGS"/>
    <property type="match status" value="1"/>
</dbReference>
<dbReference type="Gene3D" id="3.30.980.10">
    <property type="entry name" value="Threonyl-trna Synthetase, Chain A, domain 2"/>
    <property type="match status" value="1"/>
</dbReference>
<dbReference type="GO" id="GO:0005737">
    <property type="term" value="C:cytoplasm"/>
    <property type="evidence" value="ECO:0007669"/>
    <property type="project" value="UniProtKB-SubCell"/>
</dbReference>
<dbReference type="FunFam" id="3.40.50.800:FF:000001">
    <property type="entry name" value="Threonine--tRNA ligase"/>
    <property type="match status" value="1"/>
</dbReference>
<keyword evidence="9 13" id="KW-0694">RNA-binding</keyword>
<evidence type="ECO:0000256" key="6">
    <source>
        <dbReference type="ARBA" id="ARBA00022741"/>
    </source>
</evidence>
<dbReference type="SMART" id="SM00863">
    <property type="entry name" value="tRNA_SAD"/>
    <property type="match status" value="1"/>
</dbReference>
<evidence type="ECO:0000256" key="13">
    <source>
        <dbReference type="HAMAP-Rule" id="MF_00184"/>
    </source>
</evidence>
<dbReference type="Gene3D" id="3.10.20.30">
    <property type="match status" value="1"/>
</dbReference>
<sequence length="657" mass="74781">MLCITLPDGTQKHFEHSPVTPMEVALSIGRRLAKDAVSARVDGVLVDMNTPLTADATLEIITASSAEGLDVLRHSASHIMAQAVKDLFGGDKVKVAIGPSTSEGFYYDFDMEHRLVPEDLEKIETRMAEIAAADQPFVCRKMERAEAINTFKQQGELFKVELLQQDILDDQVGIYQQGSFLDLCRGPHIPSTGKLGAGSFKLLSIAGAYWRGDEKRPMLQRIYGTAFATEKELREYLFFLEEAKKRDHRKLGKELDLFHFDPEVAVASPFFHPKGTVVYNQLLEFIREMYRYYGYGEVITPQVMDVELWKRSGHYDNYVENMYFTELDGQHNALKPMNCPTHVMIYGASSRSYRDLPVRYADFGRLHRYERSGVVQGLTRVRTFCQDDAHIFCRPDQIEDEIKNLIDLILKTYKVFDFEDIAIGLSTRPEKSIGSDEIWQKAESALAAALNSLSVKFSINEGDGAFYGPKIDFQVRDAIRRSWQLATVQLDFSMPQRFGASYVDEQGQRQAPVMIHRAVLGSIERFMGLYLEHTAGALPFWLAPVQCSIIPVNDELLPFCQQLRQILTRLGYRVEVDASSESMGKKIRRSQTQKHPYTLVVGKKELEERIFAVRAYGHKDTFASSWEELLERFHQENNRARLAMGYHVAPAHIIGFP</sequence>
<feature type="domain" description="Aminoacyl-transfer RNA synthetases class-II family profile" evidence="14">
    <location>
        <begin position="247"/>
        <end position="539"/>
    </location>
</feature>
<evidence type="ECO:0000256" key="5">
    <source>
        <dbReference type="ARBA" id="ARBA00022723"/>
    </source>
</evidence>
<name>E6W563_DESIS</name>
<dbReference type="FunFam" id="3.10.20.30:FF:000005">
    <property type="entry name" value="Threonine--tRNA ligase"/>
    <property type="match status" value="1"/>
</dbReference>
<reference evidence="16 17" key="1">
    <citation type="submission" date="2010-12" db="EMBL/GenBank/DDBJ databases">
        <title>Complete sequence of Desulfurispirillum indicum S5.</title>
        <authorList>
            <consortium name="US DOE Joint Genome Institute"/>
            <person name="Lucas S."/>
            <person name="Copeland A."/>
            <person name="Lapidus A."/>
            <person name="Cheng J.-F."/>
            <person name="Goodwin L."/>
            <person name="Pitluck S."/>
            <person name="Chertkov O."/>
            <person name="Held B."/>
            <person name="Detter J.C."/>
            <person name="Han C."/>
            <person name="Tapia R."/>
            <person name="Land M."/>
            <person name="Hauser L."/>
            <person name="Kyrpides N."/>
            <person name="Ivanova N."/>
            <person name="Mikhailova N."/>
            <person name="Haggblom M."/>
            <person name="Rauschenbach I."/>
            <person name="Bini E."/>
            <person name="Woyke T."/>
        </authorList>
    </citation>
    <scope>NUCLEOTIDE SEQUENCE [LARGE SCALE GENOMIC DNA]</scope>
    <source>
        <strain evidence="17">ATCC BAA-1389 / DSM 22839 / S5</strain>
    </source>
</reference>
<dbReference type="HOGENOM" id="CLU_008554_0_1_0"/>
<dbReference type="GO" id="GO:0000049">
    <property type="term" value="F:tRNA binding"/>
    <property type="evidence" value="ECO:0007669"/>
    <property type="project" value="UniProtKB-KW"/>
</dbReference>
<organism evidence="16 17">
    <name type="scientific">Desulfurispirillum indicum (strain ATCC BAA-1389 / DSM 22839 / S5)</name>
    <dbReference type="NCBI Taxonomy" id="653733"/>
    <lineage>
        <taxon>Bacteria</taxon>
        <taxon>Pseudomonadati</taxon>
        <taxon>Chrysiogenota</taxon>
        <taxon>Chrysiogenia</taxon>
        <taxon>Chrysiogenales</taxon>
        <taxon>Chrysiogenaceae</taxon>
        <taxon>Desulfurispirillum</taxon>
    </lineage>
</organism>
<evidence type="ECO:0000256" key="10">
    <source>
        <dbReference type="ARBA" id="ARBA00022917"/>
    </source>
</evidence>
<evidence type="ECO:0000256" key="7">
    <source>
        <dbReference type="ARBA" id="ARBA00022833"/>
    </source>
</evidence>
<dbReference type="OrthoDB" id="9802304at2"/>
<dbReference type="InterPro" id="IPR006195">
    <property type="entry name" value="aa-tRNA-synth_II"/>
</dbReference>
<dbReference type="FunFam" id="3.30.930.10:FF:000002">
    <property type="entry name" value="Threonine--tRNA ligase"/>
    <property type="match status" value="1"/>
</dbReference>
<keyword evidence="17" id="KW-1185">Reference proteome</keyword>
<dbReference type="InParanoid" id="E6W563"/>
<dbReference type="InterPro" id="IPR018163">
    <property type="entry name" value="Thr/Ala-tRNA-synth_IIc_edit"/>
</dbReference>
<dbReference type="Proteomes" id="UP000002572">
    <property type="component" value="Chromosome"/>
</dbReference>
<keyword evidence="2 13" id="KW-0963">Cytoplasm</keyword>
<dbReference type="NCBIfam" id="TIGR00418">
    <property type="entry name" value="thrS"/>
    <property type="match status" value="1"/>
</dbReference>
<comment type="cofactor">
    <cofactor evidence="13">
        <name>Zn(2+)</name>
        <dbReference type="ChEBI" id="CHEBI:29105"/>
    </cofactor>
    <text evidence="13">Binds 1 zinc ion per subunit.</text>
</comment>
<comment type="subunit">
    <text evidence="13">Homodimer.</text>
</comment>
<accession>E6W563</accession>
<keyword evidence="10 13" id="KW-0648">Protein biosynthesis</keyword>
<dbReference type="SUPFAM" id="SSF55186">
    <property type="entry name" value="ThrRS/AlaRS common domain"/>
    <property type="match status" value="1"/>
</dbReference>
<comment type="similarity">
    <text evidence="1 13">Belongs to the class-II aminoacyl-tRNA synthetase family.</text>
</comment>
<dbReference type="FunCoup" id="E6W563">
    <property type="interactions" value="513"/>
</dbReference>
<evidence type="ECO:0000256" key="3">
    <source>
        <dbReference type="ARBA" id="ARBA00022555"/>
    </source>
</evidence>
<keyword evidence="5 13" id="KW-0479">Metal-binding</keyword>
<comment type="subcellular location">
    <subcellularLocation>
        <location evidence="13">Cytoplasm</location>
    </subcellularLocation>
</comment>
<dbReference type="EC" id="6.1.1.3" evidence="13"/>
<keyword evidence="11 13" id="KW-0030">Aminoacyl-tRNA synthetase</keyword>
<keyword evidence="4 13" id="KW-0436">Ligase</keyword>
<dbReference type="AlphaFoldDB" id="E6W563"/>
<dbReference type="PROSITE" id="PS51880">
    <property type="entry name" value="TGS"/>
    <property type="match status" value="1"/>
</dbReference>
<dbReference type="SUPFAM" id="SSF81271">
    <property type="entry name" value="TGS-like"/>
    <property type="match status" value="1"/>
</dbReference>
<feature type="domain" description="TGS" evidence="15">
    <location>
        <begin position="1"/>
        <end position="62"/>
    </location>
</feature>
<dbReference type="CDD" id="cd00771">
    <property type="entry name" value="ThrRS_core"/>
    <property type="match status" value="1"/>
</dbReference>
<evidence type="ECO:0000259" key="14">
    <source>
        <dbReference type="PROSITE" id="PS50862"/>
    </source>
</evidence>
<evidence type="ECO:0000313" key="17">
    <source>
        <dbReference type="Proteomes" id="UP000002572"/>
    </source>
</evidence>
<dbReference type="Pfam" id="PF07973">
    <property type="entry name" value="tRNA_SAD"/>
    <property type="match status" value="1"/>
</dbReference>
<dbReference type="SUPFAM" id="SSF55681">
    <property type="entry name" value="Class II aaRS and biotin synthetases"/>
    <property type="match status" value="1"/>
</dbReference>
<dbReference type="CDD" id="cd00860">
    <property type="entry name" value="ThrRS_anticodon"/>
    <property type="match status" value="1"/>
</dbReference>
<dbReference type="InterPro" id="IPR004095">
    <property type="entry name" value="TGS"/>
</dbReference>
<dbReference type="eggNOG" id="COG0441">
    <property type="taxonomic scope" value="Bacteria"/>
</dbReference>
<keyword evidence="7 13" id="KW-0862">Zinc</keyword>
<keyword evidence="8 13" id="KW-0067">ATP-binding</keyword>
<dbReference type="PANTHER" id="PTHR11451">
    <property type="entry name" value="THREONINE-TRNA LIGASE"/>
    <property type="match status" value="1"/>
</dbReference>
<protein>
    <recommendedName>
        <fullName evidence="13">Threonine--tRNA ligase</fullName>
        <ecNumber evidence="13">6.1.1.3</ecNumber>
    </recommendedName>
    <alternativeName>
        <fullName evidence="13">Threonyl-tRNA synthetase</fullName>
        <shortName evidence="13">ThrRS</shortName>
    </alternativeName>
</protein>
<evidence type="ECO:0000256" key="2">
    <source>
        <dbReference type="ARBA" id="ARBA00022490"/>
    </source>
</evidence>
<dbReference type="InterPro" id="IPR047246">
    <property type="entry name" value="ThrRS_anticodon"/>
</dbReference>
<dbReference type="GO" id="GO:0004829">
    <property type="term" value="F:threonine-tRNA ligase activity"/>
    <property type="evidence" value="ECO:0007669"/>
    <property type="project" value="UniProtKB-UniRule"/>
</dbReference>
<dbReference type="PROSITE" id="PS50862">
    <property type="entry name" value="AA_TRNA_LIGASE_II"/>
    <property type="match status" value="1"/>
</dbReference>
<dbReference type="Gene3D" id="3.40.50.800">
    <property type="entry name" value="Anticodon-binding domain"/>
    <property type="match status" value="1"/>
</dbReference>
<dbReference type="Pfam" id="PF03129">
    <property type="entry name" value="HGTP_anticodon"/>
    <property type="match status" value="1"/>
</dbReference>
<dbReference type="InterPro" id="IPR012676">
    <property type="entry name" value="TGS-like"/>
</dbReference>
<dbReference type="SUPFAM" id="SSF52954">
    <property type="entry name" value="Class II aaRS ABD-related"/>
    <property type="match status" value="1"/>
</dbReference>
<dbReference type="Gene3D" id="3.30.54.20">
    <property type="match status" value="1"/>
</dbReference>
<gene>
    <name evidence="13" type="primary">thrS</name>
    <name evidence="16" type="ordered locus">Selin_2427</name>
</gene>
<dbReference type="InterPro" id="IPR012675">
    <property type="entry name" value="Beta-grasp_dom_sf"/>
</dbReference>
<evidence type="ECO:0000256" key="1">
    <source>
        <dbReference type="ARBA" id="ARBA00008226"/>
    </source>
</evidence>
<dbReference type="InterPro" id="IPR033728">
    <property type="entry name" value="ThrRS_core"/>
</dbReference>
<dbReference type="Pfam" id="PF00587">
    <property type="entry name" value="tRNA-synt_2b"/>
    <property type="match status" value="1"/>
</dbReference>
<evidence type="ECO:0000259" key="15">
    <source>
        <dbReference type="PROSITE" id="PS51880"/>
    </source>
</evidence>
<dbReference type="InterPro" id="IPR002314">
    <property type="entry name" value="aa-tRNA-synt_IIb"/>
</dbReference>
<dbReference type="HAMAP" id="MF_00184">
    <property type="entry name" value="Thr_tRNA_synth"/>
    <property type="match status" value="1"/>
</dbReference>
<keyword evidence="6 13" id="KW-0547">Nucleotide-binding</keyword>